<dbReference type="WBParaSite" id="SRAE_X000055300.1">
    <property type="protein sequence ID" value="SRAE_X000055300.1"/>
    <property type="gene ID" value="WBGene00266112"/>
</dbReference>
<sequence>MRFMLYFSLFLICVSQYCLHGANVQNKLQEESSSNENVLMPFNGKLRGSNGMLEQLKKRKKREPTLNYGIQDPTLNQAYRGLYDMLKLTV</sequence>
<dbReference type="Proteomes" id="UP000035682">
    <property type="component" value="Unplaced"/>
</dbReference>
<keyword evidence="1" id="KW-0732">Signal</keyword>
<evidence type="ECO:0000313" key="4">
    <source>
        <dbReference type="WBParaSite" id="SRAE_X000055300.1"/>
    </source>
</evidence>
<feature type="chain" id="PRO_5015031132" evidence="1">
    <location>
        <begin position="22"/>
        <end position="90"/>
    </location>
</feature>
<reference evidence="4" key="2">
    <citation type="submission" date="2020-12" db="UniProtKB">
        <authorList>
            <consortium name="WormBaseParasite"/>
        </authorList>
    </citation>
    <scope>IDENTIFICATION</scope>
</reference>
<gene>
    <name evidence="2 4 5" type="ORF">SRAE_X000055300</name>
</gene>
<dbReference type="WormBase" id="SRAE_X000055300">
    <property type="protein sequence ID" value="SRP04534"/>
    <property type="gene ID" value="WBGene00266112"/>
</dbReference>
<organism evidence="2">
    <name type="scientific">Strongyloides ratti</name>
    <name type="common">Parasitic roundworm</name>
    <dbReference type="NCBI Taxonomy" id="34506"/>
    <lineage>
        <taxon>Eukaryota</taxon>
        <taxon>Metazoa</taxon>
        <taxon>Ecdysozoa</taxon>
        <taxon>Nematoda</taxon>
        <taxon>Chromadorea</taxon>
        <taxon>Rhabditida</taxon>
        <taxon>Tylenchina</taxon>
        <taxon>Panagrolaimomorpha</taxon>
        <taxon>Strongyloidoidea</taxon>
        <taxon>Strongyloididae</taxon>
        <taxon>Strongyloides</taxon>
    </lineage>
</organism>
<evidence type="ECO:0000256" key="1">
    <source>
        <dbReference type="SAM" id="SignalP"/>
    </source>
</evidence>
<name>A0A090LND0_STRRB</name>
<reference evidence="2 3" key="1">
    <citation type="submission" date="2014-09" db="EMBL/GenBank/DDBJ databases">
        <authorList>
            <person name="Martin A.A."/>
        </authorList>
    </citation>
    <scope>NUCLEOTIDE SEQUENCE</scope>
    <source>
        <strain evidence="3">ED321</strain>
        <strain evidence="2">ED321 Heterogonic</strain>
    </source>
</reference>
<dbReference type="CTD" id="36383606"/>
<evidence type="ECO:0000313" key="5">
    <source>
        <dbReference type="WormBase" id="SRAE_X000055300"/>
    </source>
</evidence>
<keyword evidence="3" id="KW-1185">Reference proteome</keyword>
<protein>
    <submittedName>
        <fullName evidence="2 4">Uncharacterized protein</fullName>
    </submittedName>
</protein>
<evidence type="ECO:0000313" key="3">
    <source>
        <dbReference type="Proteomes" id="UP000035682"/>
    </source>
</evidence>
<proteinExistence type="predicted"/>
<feature type="signal peptide" evidence="1">
    <location>
        <begin position="1"/>
        <end position="21"/>
    </location>
</feature>
<dbReference type="RefSeq" id="XP_024510422.1">
    <property type="nucleotide sequence ID" value="XM_024644910.1"/>
</dbReference>
<dbReference type="AlphaFoldDB" id="A0A090LND0"/>
<dbReference type="EMBL" id="LN609530">
    <property type="protein sequence ID" value="CEF71226.1"/>
    <property type="molecule type" value="Genomic_DNA"/>
</dbReference>
<dbReference type="GeneID" id="36383606"/>
<evidence type="ECO:0000313" key="2">
    <source>
        <dbReference type="EMBL" id="CEF71226.1"/>
    </source>
</evidence>
<accession>A0A090LND0</accession>